<name>A0A518X9Q0_9GAMM</name>
<dbReference type="KEGG" id="pdis:D8B20_02880"/>
<evidence type="ECO:0000313" key="2">
    <source>
        <dbReference type="Proteomes" id="UP000319411"/>
    </source>
</evidence>
<accession>A0A518X9Q0</accession>
<organism evidence="1 2">
    <name type="scientific">Candidatus Pantoea soli</name>
    <dbReference type="NCBI Taxonomy" id="3098669"/>
    <lineage>
        <taxon>Bacteria</taxon>
        <taxon>Pseudomonadati</taxon>
        <taxon>Pseudomonadota</taxon>
        <taxon>Gammaproteobacteria</taxon>
        <taxon>Enterobacterales</taxon>
        <taxon>Erwiniaceae</taxon>
        <taxon>Pantoea</taxon>
    </lineage>
</organism>
<evidence type="ECO:0000313" key="1">
    <source>
        <dbReference type="EMBL" id="QDY40904.1"/>
    </source>
</evidence>
<proteinExistence type="predicted"/>
<sequence length="197" mass="23001">MVKSERVMKFPVPDWKRLFSKEFDKITTCFCYQYDIDESFYGPYGFDSSIAKNIINDFISDFVFYDVVERKLTNVDNVYRNGLYISSDGNSLGNEIEIYSMAVKKNELRKGRGLNEIEVEKKPILLSVDSECKIPNEVIVHLINDDIPFFIVNDYMPEAGKSIMIFSEEMVKRFLDVVRKYNVDICAIDNIDLMKSW</sequence>
<reference evidence="1 2" key="1">
    <citation type="submission" date="2018-10" db="EMBL/GenBank/DDBJ databases">
        <title>Genome Sequencing of Pantoea dispersa DSM 32899.</title>
        <authorList>
            <person name="Nawrath M."/>
            <person name="Ottenheim C."/>
            <person name="Wilm A."/>
            <person name="Zimmermann W."/>
            <person name="Wu J.C."/>
        </authorList>
    </citation>
    <scope>NUCLEOTIDE SEQUENCE [LARGE SCALE GENOMIC DNA]</scope>
    <source>
        <strain evidence="1 2">DSM 32899</strain>
    </source>
</reference>
<dbReference type="Proteomes" id="UP000319411">
    <property type="component" value="Chromosome"/>
</dbReference>
<gene>
    <name evidence="1" type="ORF">D8B20_02880</name>
</gene>
<keyword evidence="2" id="KW-1185">Reference proteome</keyword>
<dbReference type="EMBL" id="CP032702">
    <property type="protein sequence ID" value="QDY40904.1"/>
    <property type="molecule type" value="Genomic_DNA"/>
</dbReference>
<dbReference type="AlphaFoldDB" id="A0A518X9Q0"/>
<protein>
    <submittedName>
        <fullName evidence="1">Uncharacterized protein</fullName>
    </submittedName>
</protein>
<dbReference type="RefSeq" id="WP_145886935.1">
    <property type="nucleotide sequence ID" value="NZ_CP032702.1"/>
</dbReference>
<dbReference type="OrthoDB" id="6636600at2"/>